<evidence type="ECO:0000313" key="1">
    <source>
        <dbReference type="EMBL" id="VDM02059.1"/>
    </source>
</evidence>
<protein>
    <submittedName>
        <fullName evidence="3">Short-chain dehydrogenase/reductase SDR</fullName>
    </submittedName>
</protein>
<reference evidence="3" key="1">
    <citation type="submission" date="2016-06" db="UniProtKB">
        <authorList>
            <consortium name="WormBaseParasite"/>
        </authorList>
    </citation>
    <scope>IDENTIFICATION</scope>
</reference>
<dbReference type="Proteomes" id="UP000275846">
    <property type="component" value="Unassembled WGS sequence"/>
</dbReference>
<name>A0A183TGS5_SCHSO</name>
<sequence length="284" mass="30960">MYKAVILPKLLYGAETWKAYQKQAREINQLHLSCLWRILKLTCRPRLADRKLRGRKTLVITSSAAGRGSQIANYAVVKLGLTSIAAGRGSQIANYAVVKLKSHHVFCSRPRLAHRKIRGRKTQVLTSSASGRGSQIANYAVVKLKQMDSTACLLAEEGARKGALNKCWFLADRKLRGRKTQTNTTSSAAGRGSQIANYAVVKLIQTISSAAGRGSQIAKNAVVKLKQTTILLVGHGSQITKYVVVRLKQTTIPLSPPPAPYPPGCSGESTHTSSLEFSFTFRQS</sequence>
<organism evidence="3">
    <name type="scientific">Schistocephalus solidus</name>
    <name type="common">Tapeworm</name>
    <dbReference type="NCBI Taxonomy" id="70667"/>
    <lineage>
        <taxon>Eukaryota</taxon>
        <taxon>Metazoa</taxon>
        <taxon>Spiralia</taxon>
        <taxon>Lophotrochozoa</taxon>
        <taxon>Platyhelminthes</taxon>
        <taxon>Cestoda</taxon>
        <taxon>Eucestoda</taxon>
        <taxon>Diphyllobothriidea</taxon>
        <taxon>Diphyllobothriidae</taxon>
        <taxon>Schistocephalus</taxon>
    </lineage>
</organism>
<dbReference type="WBParaSite" id="SSLN_0001627301-mRNA-1">
    <property type="protein sequence ID" value="SSLN_0001627301-mRNA-1"/>
    <property type="gene ID" value="SSLN_0001627301"/>
</dbReference>
<evidence type="ECO:0000313" key="2">
    <source>
        <dbReference type="Proteomes" id="UP000275846"/>
    </source>
</evidence>
<keyword evidence="2" id="KW-1185">Reference proteome</keyword>
<evidence type="ECO:0000313" key="3">
    <source>
        <dbReference type="WBParaSite" id="SSLN_0001627301-mRNA-1"/>
    </source>
</evidence>
<gene>
    <name evidence="1" type="ORF">SSLN_LOCUS15673</name>
</gene>
<dbReference type="AlphaFoldDB" id="A0A183TGS5"/>
<dbReference type="EMBL" id="UYSU01040182">
    <property type="protein sequence ID" value="VDM02059.1"/>
    <property type="molecule type" value="Genomic_DNA"/>
</dbReference>
<proteinExistence type="predicted"/>
<accession>A0A183TGS5</accession>
<reference evidence="1 2" key="2">
    <citation type="submission" date="2018-11" db="EMBL/GenBank/DDBJ databases">
        <authorList>
            <consortium name="Pathogen Informatics"/>
        </authorList>
    </citation>
    <scope>NUCLEOTIDE SEQUENCE [LARGE SCALE GENOMIC DNA]</scope>
    <source>
        <strain evidence="1 2">NST_G2</strain>
    </source>
</reference>